<feature type="domain" description="Symplekin C-terminal" evidence="6">
    <location>
        <begin position="789"/>
        <end position="880"/>
    </location>
</feature>
<evidence type="ECO:0000259" key="6">
    <source>
        <dbReference type="Pfam" id="PF12295"/>
    </source>
</evidence>
<keyword evidence="8" id="KW-1185">Reference proteome</keyword>
<dbReference type="InterPro" id="IPR022075">
    <property type="entry name" value="Symplekin_C"/>
</dbReference>
<dbReference type="EMBL" id="SGPJ01000090">
    <property type="protein sequence ID" value="THG99144.1"/>
    <property type="molecule type" value="Genomic_DNA"/>
</dbReference>
<evidence type="ECO:0000256" key="4">
    <source>
        <dbReference type="SAM" id="MobiDB-lite"/>
    </source>
</evidence>
<dbReference type="InterPro" id="IPR011989">
    <property type="entry name" value="ARM-like"/>
</dbReference>
<evidence type="ECO:0000256" key="3">
    <source>
        <dbReference type="ARBA" id="ARBA00023242"/>
    </source>
</evidence>
<feature type="domain" description="Symplekin/Pta1 N-terminal" evidence="5">
    <location>
        <begin position="1"/>
        <end position="154"/>
    </location>
</feature>
<feature type="compositionally biased region" description="Polar residues" evidence="4">
    <location>
        <begin position="278"/>
        <end position="292"/>
    </location>
</feature>
<dbReference type="Pfam" id="PF11935">
    <property type="entry name" value="SYMPK_PTA1_N"/>
    <property type="match status" value="1"/>
</dbReference>
<feature type="compositionally biased region" description="Low complexity" evidence="4">
    <location>
        <begin position="240"/>
        <end position="252"/>
    </location>
</feature>
<dbReference type="GO" id="GO:0005847">
    <property type="term" value="C:mRNA cleavage and polyadenylation specificity factor complex"/>
    <property type="evidence" value="ECO:0007669"/>
    <property type="project" value="TreeGrafter"/>
</dbReference>
<protein>
    <recommendedName>
        <fullName evidence="9">Symplekin</fullName>
    </recommendedName>
</protein>
<dbReference type="GO" id="GO:0006397">
    <property type="term" value="P:mRNA processing"/>
    <property type="evidence" value="ECO:0007669"/>
    <property type="project" value="UniProtKB-KW"/>
</dbReference>
<dbReference type="PANTHER" id="PTHR15245:SF20">
    <property type="entry name" value="SYMPLEKIN"/>
    <property type="match status" value="1"/>
</dbReference>
<feature type="compositionally biased region" description="Polar residues" evidence="4">
    <location>
        <begin position="885"/>
        <end position="896"/>
    </location>
</feature>
<evidence type="ECO:0000259" key="5">
    <source>
        <dbReference type="Pfam" id="PF11935"/>
    </source>
</evidence>
<dbReference type="SUPFAM" id="SSF48371">
    <property type="entry name" value="ARM repeat"/>
    <property type="match status" value="1"/>
</dbReference>
<proteinExistence type="predicted"/>
<keyword evidence="3" id="KW-0539">Nucleus</keyword>
<dbReference type="Pfam" id="PF12295">
    <property type="entry name" value="Symplekin_C"/>
    <property type="match status" value="1"/>
</dbReference>
<evidence type="ECO:0000256" key="1">
    <source>
        <dbReference type="ARBA" id="ARBA00004123"/>
    </source>
</evidence>
<dbReference type="InterPro" id="IPR032460">
    <property type="entry name" value="Symplekin/Pta1_N"/>
</dbReference>
<evidence type="ECO:0000313" key="8">
    <source>
        <dbReference type="Proteomes" id="UP000309038"/>
    </source>
</evidence>
<dbReference type="InterPro" id="IPR016024">
    <property type="entry name" value="ARM-type_fold"/>
</dbReference>
<dbReference type="InterPro" id="IPR021850">
    <property type="entry name" value="Symplekin/Pta1"/>
</dbReference>
<dbReference type="PANTHER" id="PTHR15245">
    <property type="entry name" value="SYMPLEKIN-RELATED"/>
    <property type="match status" value="1"/>
</dbReference>
<reference evidence="7 8" key="1">
    <citation type="submission" date="2019-02" db="EMBL/GenBank/DDBJ databases">
        <title>Genome sequencing of the rare red list fungi Phlebia centrifuga.</title>
        <authorList>
            <person name="Buettner E."/>
            <person name="Kellner H."/>
        </authorList>
    </citation>
    <scope>NUCLEOTIDE SEQUENCE [LARGE SCALE GENOMIC DNA]</scope>
    <source>
        <strain evidence="7 8">DSM 108282</strain>
    </source>
</reference>
<organism evidence="7 8">
    <name type="scientific">Hermanssonia centrifuga</name>
    <dbReference type="NCBI Taxonomy" id="98765"/>
    <lineage>
        <taxon>Eukaryota</taxon>
        <taxon>Fungi</taxon>
        <taxon>Dikarya</taxon>
        <taxon>Basidiomycota</taxon>
        <taxon>Agaricomycotina</taxon>
        <taxon>Agaricomycetes</taxon>
        <taxon>Polyporales</taxon>
        <taxon>Meruliaceae</taxon>
        <taxon>Hermanssonia</taxon>
    </lineage>
</organism>
<feature type="region of interest" description="Disordered" evidence="4">
    <location>
        <begin position="636"/>
        <end position="657"/>
    </location>
</feature>
<accession>A0A4S4KL21</accession>
<dbReference type="Gene3D" id="1.25.10.10">
    <property type="entry name" value="Leucine-rich Repeat Variant"/>
    <property type="match status" value="1"/>
</dbReference>
<comment type="subcellular location">
    <subcellularLocation>
        <location evidence="1">Nucleus</location>
    </subcellularLocation>
</comment>
<feature type="region of interest" description="Disordered" evidence="4">
    <location>
        <begin position="156"/>
        <end position="179"/>
    </location>
</feature>
<gene>
    <name evidence="7" type="ORF">EW026_g3151</name>
</gene>
<feature type="region of interest" description="Disordered" evidence="4">
    <location>
        <begin position="880"/>
        <end position="916"/>
    </location>
</feature>
<name>A0A4S4KL21_9APHY</name>
<keyword evidence="2" id="KW-0507">mRNA processing</keyword>
<comment type="caution">
    <text evidence="7">The sequence shown here is derived from an EMBL/GenBank/DDBJ whole genome shotgun (WGS) entry which is preliminary data.</text>
</comment>
<feature type="region of interest" description="Disordered" evidence="4">
    <location>
        <begin position="240"/>
        <end position="293"/>
    </location>
</feature>
<evidence type="ECO:0000313" key="7">
    <source>
        <dbReference type="EMBL" id="THG99144.1"/>
    </source>
</evidence>
<evidence type="ECO:0008006" key="9">
    <source>
        <dbReference type="Google" id="ProtNLM"/>
    </source>
</evidence>
<sequence length="916" mass="101488">MQRVILVQTRGVNDPRLQNRNDPNLAMCPTDHPFMSVPALEAEGLKLLEGVITILYTSQNTDMLSSILNSWSSLTKQRPALVELVVSTLASWTPAKLAGLPAFSIKSVEKGVRILLMHIMRGPQGAQFGGQIQAALATQAQRMEAAAIEEKQRKLAVVESRKRPPSAIPTTDTPDTKRQKLVADTPSASATFLSGFDFTSLPASLVTDLIVANLQAFSEPALIGLVQAYRHGKTVSSASTSPAAIASSSGHTPTPPPTSQAISSAPVVPVPPIEPSRTHVSPPTGPTTSEYSTPVPEFLRKVEISRRQSQTPPLIPPLVKEEEPVDPLQMDIDEEELEYEPDKLNLELSGDQEEAAEEELLLDQDMNISLDNQEFKLTAPKDLPEEAKEALVRSSLVRIWDGAKDLASHDMVIDAGDASGTTPADMWMLLLVRLITRVVDPTSSDSDPDDDGTEMDEDSKVSLLYAHQDRLRQTLCDYIMADFSARVRLATTWMNEEWYNDQIRSQDERNWRPNYEIWLNQLVAVYQTHLDNKDRTFSRFLLDLPAVPPDVMSLLREMCVEPDRRQVGFAALREFVAQRPSLRAEAMNMLLELTTHADKITRGAAINTVKRWIPDSEPMAGMIRDFALQLLRRLQSRPKDHQSPETQTNGNVDGIHDENMEDGQLPQEEIIQTPYLPEQLELPAESDQILQHLELLFALSTKVPEFLDEIFAAYGGMEETVQETVQQLITPLIRALGSSHGKLLTLLRTFPPGAETLALRVLTIFTENGRPSGQLVALVKSLINERDLDARFLIPIIAEMDKADILRHLPRIVSILNGKQEPKNLVRSVFSSIVTTPPQTFGSVTSNLPRDRQTELLTPAELMVLLHESEKEIGLKAAIEEDDSNATAAKSASESPMTEVIPLPEEQMVVEAPPHS</sequence>
<dbReference type="Proteomes" id="UP000309038">
    <property type="component" value="Unassembled WGS sequence"/>
</dbReference>
<evidence type="ECO:0000256" key="2">
    <source>
        <dbReference type="ARBA" id="ARBA00022664"/>
    </source>
</evidence>
<dbReference type="AlphaFoldDB" id="A0A4S4KL21"/>